<keyword evidence="3" id="KW-1185">Reference proteome</keyword>
<evidence type="ECO:0000256" key="1">
    <source>
        <dbReference type="SAM" id="MobiDB-lite"/>
    </source>
</evidence>
<evidence type="ECO:0000313" key="2">
    <source>
        <dbReference type="EMBL" id="KAB2634629.1"/>
    </source>
</evidence>
<sequence length="220" mass="25214">MANSGGPSSKRVQGEDSEKGAMRDRCRVNWESWRDVPMEIKTVMIDVLVTNYNFDDITELIDNYLDMLFYYRYKQWKSNLHKHYELFDDPKVALEEVARWSWRIGWISGRGSVESASQLLPDTLIEFVALPKDTGFQILTETLDVTLRRRWGKYCQGMRQAHQRATGASSSLQLQGLGVTELTHEVVNLKSKLTLSVEALNPNGIYLSLSIVSPLHFRAI</sequence>
<gene>
    <name evidence="2" type="ORF">D8674_038104</name>
</gene>
<dbReference type="EMBL" id="SMOL01000043">
    <property type="protein sequence ID" value="KAB2634629.1"/>
    <property type="molecule type" value="Genomic_DNA"/>
</dbReference>
<organism evidence="2 3">
    <name type="scientific">Pyrus ussuriensis x Pyrus communis</name>
    <dbReference type="NCBI Taxonomy" id="2448454"/>
    <lineage>
        <taxon>Eukaryota</taxon>
        <taxon>Viridiplantae</taxon>
        <taxon>Streptophyta</taxon>
        <taxon>Embryophyta</taxon>
        <taxon>Tracheophyta</taxon>
        <taxon>Spermatophyta</taxon>
        <taxon>Magnoliopsida</taxon>
        <taxon>eudicotyledons</taxon>
        <taxon>Gunneridae</taxon>
        <taxon>Pentapetalae</taxon>
        <taxon>rosids</taxon>
        <taxon>fabids</taxon>
        <taxon>Rosales</taxon>
        <taxon>Rosaceae</taxon>
        <taxon>Amygdaloideae</taxon>
        <taxon>Maleae</taxon>
        <taxon>Pyrus</taxon>
    </lineage>
</organism>
<reference evidence="2 3" key="1">
    <citation type="submission" date="2019-09" db="EMBL/GenBank/DDBJ databases">
        <authorList>
            <person name="Ou C."/>
        </authorList>
    </citation>
    <scope>NUCLEOTIDE SEQUENCE [LARGE SCALE GENOMIC DNA]</scope>
    <source>
        <strain evidence="2">S2</strain>
        <tissue evidence="2">Leaf</tissue>
    </source>
</reference>
<feature type="region of interest" description="Disordered" evidence="1">
    <location>
        <begin position="1"/>
        <end position="20"/>
    </location>
</feature>
<accession>A0A5N5I485</accession>
<name>A0A5N5I485_9ROSA</name>
<comment type="caution">
    <text evidence="2">The sequence shown here is derived from an EMBL/GenBank/DDBJ whole genome shotgun (WGS) entry which is preliminary data.</text>
</comment>
<proteinExistence type="predicted"/>
<reference evidence="2 3" key="2">
    <citation type="submission" date="2019-11" db="EMBL/GenBank/DDBJ databases">
        <title>A de novo genome assembly of a pear dwarfing rootstock.</title>
        <authorList>
            <person name="Wang F."/>
            <person name="Wang J."/>
            <person name="Li S."/>
            <person name="Zhang Y."/>
            <person name="Fang M."/>
            <person name="Ma L."/>
            <person name="Zhao Y."/>
            <person name="Jiang S."/>
        </authorList>
    </citation>
    <scope>NUCLEOTIDE SEQUENCE [LARGE SCALE GENOMIC DNA]</scope>
    <source>
        <strain evidence="2">S2</strain>
        <tissue evidence="2">Leaf</tissue>
    </source>
</reference>
<feature type="compositionally biased region" description="Polar residues" evidence="1">
    <location>
        <begin position="1"/>
        <end position="11"/>
    </location>
</feature>
<dbReference type="AlphaFoldDB" id="A0A5N5I485"/>
<protein>
    <submittedName>
        <fullName evidence="2">Uncharacterized protein</fullName>
    </submittedName>
</protein>
<evidence type="ECO:0000313" key="3">
    <source>
        <dbReference type="Proteomes" id="UP000327157"/>
    </source>
</evidence>
<dbReference type="Proteomes" id="UP000327157">
    <property type="component" value="Unassembled WGS sequence"/>
</dbReference>